<proteinExistence type="predicted"/>
<reference evidence="1 2" key="1">
    <citation type="submission" date="2021-06" db="EMBL/GenBank/DDBJ databases">
        <authorList>
            <person name="Kallberg Y."/>
            <person name="Tangrot J."/>
            <person name="Rosling A."/>
        </authorList>
    </citation>
    <scope>NUCLEOTIDE SEQUENCE [LARGE SCALE GENOMIC DNA]</scope>
    <source>
        <strain evidence="1 2">120-4 pot B 10/14</strain>
    </source>
</reference>
<comment type="caution">
    <text evidence="1">The sequence shown here is derived from an EMBL/GenBank/DDBJ whole genome shotgun (WGS) entry which is preliminary data.</text>
</comment>
<name>A0ABM8W3Q8_GIGMA</name>
<dbReference type="Pfam" id="PF00067">
    <property type="entry name" value="p450"/>
    <property type="match status" value="1"/>
</dbReference>
<dbReference type="InterPro" id="IPR001128">
    <property type="entry name" value="Cyt_P450"/>
</dbReference>
<dbReference type="EMBL" id="CAJVQB010001014">
    <property type="protein sequence ID" value="CAG8517183.1"/>
    <property type="molecule type" value="Genomic_DNA"/>
</dbReference>
<protein>
    <submittedName>
        <fullName evidence="1">17072_t:CDS:1</fullName>
    </submittedName>
</protein>
<dbReference type="Gene3D" id="1.10.630.10">
    <property type="entry name" value="Cytochrome P450"/>
    <property type="match status" value="1"/>
</dbReference>
<evidence type="ECO:0000313" key="2">
    <source>
        <dbReference type="Proteomes" id="UP000789901"/>
    </source>
</evidence>
<gene>
    <name evidence="1" type="ORF">GMARGA_LOCUS2974</name>
</gene>
<organism evidence="1 2">
    <name type="scientific">Gigaspora margarita</name>
    <dbReference type="NCBI Taxonomy" id="4874"/>
    <lineage>
        <taxon>Eukaryota</taxon>
        <taxon>Fungi</taxon>
        <taxon>Fungi incertae sedis</taxon>
        <taxon>Mucoromycota</taxon>
        <taxon>Glomeromycotina</taxon>
        <taxon>Glomeromycetes</taxon>
        <taxon>Diversisporales</taxon>
        <taxon>Gigasporaceae</taxon>
        <taxon>Gigaspora</taxon>
    </lineage>
</organism>
<keyword evidence="2" id="KW-1185">Reference proteome</keyword>
<evidence type="ECO:0000313" key="1">
    <source>
        <dbReference type="EMBL" id="CAG8517183.1"/>
    </source>
</evidence>
<dbReference type="Proteomes" id="UP000789901">
    <property type="component" value="Unassembled WGS sequence"/>
</dbReference>
<accession>A0ABM8W3Q8</accession>
<sequence>MSDLNFTIIGTRIQKMLFLLWNKRDGYNKWILKLQQQYGDVFEVWLSNKRKIYLCRTEYFDKLLSSSTKTKWLSRVGANEGLHELGMNQRGILVNDNLDSWKFNRHFFSQAMLTPSFNIKAIDTTNEMWKEMEKYWNAFGNDYQIELSEWMQRFTIDTIIEITTGKRAYTLPVYFNKFTTKKLIDIPPTILDDSEHFIHNLQKYGIIAMLFRKYDVTLINEELHYKSMIFNSVIEGVFIKITPRKDVVFS</sequence>
<dbReference type="SUPFAM" id="SSF48264">
    <property type="entry name" value="Cytochrome P450"/>
    <property type="match status" value="1"/>
</dbReference>
<dbReference type="InterPro" id="IPR036396">
    <property type="entry name" value="Cyt_P450_sf"/>
</dbReference>